<name>A0ABN2W817_9ACTN</name>
<reference evidence="1 2" key="1">
    <citation type="journal article" date="2019" name="Int. J. Syst. Evol. Microbiol.">
        <title>The Global Catalogue of Microorganisms (GCM) 10K type strain sequencing project: providing services to taxonomists for standard genome sequencing and annotation.</title>
        <authorList>
            <consortium name="The Broad Institute Genomics Platform"/>
            <consortium name="The Broad Institute Genome Sequencing Center for Infectious Disease"/>
            <person name="Wu L."/>
            <person name="Ma J."/>
        </authorList>
    </citation>
    <scope>NUCLEOTIDE SEQUENCE [LARGE SCALE GENOMIC DNA]</scope>
    <source>
        <strain evidence="1 2">JCM 15749</strain>
    </source>
</reference>
<sequence length="107" mass="11820">MSTARGRSPRLLLDTNVVIAHENDGDSAHANANAAEALVKLARGLGFELLLSNGTRSDFTDAPLALRQRRMRTLEKYYRTLNRVPENPIVRGQCRASRFLAGLLSQS</sequence>
<evidence type="ECO:0000313" key="1">
    <source>
        <dbReference type="EMBL" id="GAA2086150.1"/>
    </source>
</evidence>
<evidence type="ECO:0008006" key="3">
    <source>
        <dbReference type="Google" id="ProtNLM"/>
    </source>
</evidence>
<dbReference type="EMBL" id="BAAAPY010000025">
    <property type="protein sequence ID" value="GAA2086150.1"/>
    <property type="molecule type" value="Genomic_DNA"/>
</dbReference>
<evidence type="ECO:0000313" key="2">
    <source>
        <dbReference type="Proteomes" id="UP001501480"/>
    </source>
</evidence>
<accession>A0ABN2W817</accession>
<proteinExistence type="predicted"/>
<keyword evidence="2" id="KW-1185">Reference proteome</keyword>
<protein>
    <recommendedName>
        <fullName evidence="3">PIN domain-containing protein</fullName>
    </recommendedName>
</protein>
<comment type="caution">
    <text evidence="1">The sequence shown here is derived from an EMBL/GenBank/DDBJ whole genome shotgun (WGS) entry which is preliminary data.</text>
</comment>
<dbReference type="Proteomes" id="UP001501480">
    <property type="component" value="Unassembled WGS sequence"/>
</dbReference>
<gene>
    <name evidence="1" type="ORF">GCM10009821_29630</name>
</gene>
<organism evidence="1 2">
    <name type="scientific">Aeromicrobium halocynthiae</name>
    <dbReference type="NCBI Taxonomy" id="560557"/>
    <lineage>
        <taxon>Bacteria</taxon>
        <taxon>Bacillati</taxon>
        <taxon>Actinomycetota</taxon>
        <taxon>Actinomycetes</taxon>
        <taxon>Propionibacteriales</taxon>
        <taxon>Nocardioidaceae</taxon>
        <taxon>Aeromicrobium</taxon>
    </lineage>
</organism>